<name>A0A183SEY0_SCHSO</name>
<sequence length="98" mass="10326">MMTTTQATDNNFIDAPPPMITDTILPPPLPAPITATNTTFITPTNSVATSDYLTPAISNTNAAPSTSDSDSLLPVLIAIAHSPHLRPGRSLANPSRRF</sequence>
<reference evidence="2 3" key="2">
    <citation type="submission" date="2018-11" db="EMBL/GenBank/DDBJ databases">
        <authorList>
            <consortium name="Pathogen Informatics"/>
        </authorList>
    </citation>
    <scope>NUCLEOTIDE SEQUENCE [LARGE SCALE GENOMIC DNA]</scope>
    <source>
        <strain evidence="2 3">NST_G2</strain>
    </source>
</reference>
<gene>
    <name evidence="2" type="ORF">SSLN_LOCUS2778</name>
</gene>
<dbReference type="WBParaSite" id="SSLN_0000286501-mRNA-1">
    <property type="protein sequence ID" value="SSLN_0000286501-mRNA-1"/>
    <property type="gene ID" value="SSLN_0000286501"/>
</dbReference>
<proteinExistence type="predicted"/>
<feature type="compositionally biased region" description="Polar residues" evidence="1">
    <location>
        <begin position="1"/>
        <end position="11"/>
    </location>
</feature>
<dbReference type="Proteomes" id="UP000275846">
    <property type="component" value="Unassembled WGS sequence"/>
</dbReference>
<feature type="region of interest" description="Disordered" evidence="1">
    <location>
        <begin position="1"/>
        <end position="21"/>
    </location>
</feature>
<evidence type="ECO:0000313" key="3">
    <source>
        <dbReference type="Proteomes" id="UP000275846"/>
    </source>
</evidence>
<reference evidence="4" key="1">
    <citation type="submission" date="2016-06" db="UniProtKB">
        <authorList>
            <consortium name="WormBaseParasite"/>
        </authorList>
    </citation>
    <scope>IDENTIFICATION</scope>
</reference>
<keyword evidence="3" id="KW-1185">Reference proteome</keyword>
<organism evidence="4">
    <name type="scientific">Schistocephalus solidus</name>
    <name type="common">Tapeworm</name>
    <dbReference type="NCBI Taxonomy" id="70667"/>
    <lineage>
        <taxon>Eukaryota</taxon>
        <taxon>Metazoa</taxon>
        <taxon>Spiralia</taxon>
        <taxon>Lophotrochozoa</taxon>
        <taxon>Platyhelminthes</taxon>
        <taxon>Cestoda</taxon>
        <taxon>Eucestoda</taxon>
        <taxon>Diphyllobothriidea</taxon>
        <taxon>Diphyllobothriidae</taxon>
        <taxon>Schistocephalus</taxon>
    </lineage>
</organism>
<evidence type="ECO:0000313" key="4">
    <source>
        <dbReference type="WBParaSite" id="SSLN_0000286501-mRNA-1"/>
    </source>
</evidence>
<accession>A0A183SEY0</accession>
<dbReference type="AlphaFoldDB" id="A0A183SEY0"/>
<protein>
    <submittedName>
        <fullName evidence="2 4">Uncharacterized protein</fullName>
    </submittedName>
</protein>
<evidence type="ECO:0000313" key="2">
    <source>
        <dbReference type="EMBL" id="VDL89163.1"/>
    </source>
</evidence>
<dbReference type="EMBL" id="UYSU01032333">
    <property type="protein sequence ID" value="VDL89163.1"/>
    <property type="molecule type" value="Genomic_DNA"/>
</dbReference>
<evidence type="ECO:0000256" key="1">
    <source>
        <dbReference type="SAM" id="MobiDB-lite"/>
    </source>
</evidence>